<keyword evidence="5" id="KW-1185">Reference proteome</keyword>
<sequence>MADRSAKDKDRKEDDELDELLDSALEDFDSKAPLATKHSSQTDSENGEKLSDSSKNPCNSRKSTLKTEGSSSASASSQQTTDHARSGVDFSQVAGLEDLENAMKSILGDEPELLAQLEQFAEAAANAEPDNPSSVADLEANLARTMNHLAQNAKDLENAGSLNEDFFKSMADMNLSGGDGDMDFLPLMQGMMQNLLSKDVLYPALKDLREKYPGWLEDNKALLTSEEFARYDNQYKVVGRICSEYEAESSSDSDDVRKKRFEKLLGLMQQMQECGQPPSELVGEMPPGFPGPFPEMPQEAPELPDELKNECKVS</sequence>
<dbReference type="GO" id="GO:0005778">
    <property type="term" value="C:peroxisomal membrane"/>
    <property type="evidence" value="ECO:0007669"/>
    <property type="project" value="TreeGrafter"/>
</dbReference>
<dbReference type="InterPro" id="IPR006708">
    <property type="entry name" value="Pex19"/>
</dbReference>
<name>A0AAU9XF30_9CNID</name>
<dbReference type="Gene3D" id="1.20.120.900">
    <property type="entry name" value="Pex19, mPTS binding domain"/>
    <property type="match status" value="1"/>
</dbReference>
<proteinExistence type="inferred from homology"/>
<reference evidence="4 5" key="1">
    <citation type="submission" date="2022-05" db="EMBL/GenBank/DDBJ databases">
        <authorList>
            <consortium name="Genoscope - CEA"/>
            <person name="William W."/>
        </authorList>
    </citation>
    <scope>NUCLEOTIDE SEQUENCE [LARGE SCALE GENOMIC DNA]</scope>
</reference>
<comment type="similarity">
    <text evidence="1">Belongs to the peroxin-19 family.</text>
</comment>
<evidence type="ECO:0000313" key="5">
    <source>
        <dbReference type="Proteomes" id="UP001159428"/>
    </source>
</evidence>
<organism evidence="4 5">
    <name type="scientific">Pocillopora meandrina</name>
    <dbReference type="NCBI Taxonomy" id="46732"/>
    <lineage>
        <taxon>Eukaryota</taxon>
        <taxon>Metazoa</taxon>
        <taxon>Cnidaria</taxon>
        <taxon>Anthozoa</taxon>
        <taxon>Hexacorallia</taxon>
        <taxon>Scleractinia</taxon>
        <taxon>Astrocoeniina</taxon>
        <taxon>Pocilloporidae</taxon>
        <taxon>Pocillopora</taxon>
    </lineage>
</organism>
<dbReference type="InterPro" id="IPR038322">
    <property type="entry name" value="Pex19_C_sf"/>
</dbReference>
<accession>A0AAU9XF30</accession>
<dbReference type="GO" id="GO:0045046">
    <property type="term" value="P:protein import into peroxisome membrane"/>
    <property type="evidence" value="ECO:0007669"/>
    <property type="project" value="TreeGrafter"/>
</dbReference>
<comment type="caution">
    <text evidence="4">The sequence shown here is derived from an EMBL/GenBank/DDBJ whole genome shotgun (WGS) entry which is preliminary data.</text>
</comment>
<dbReference type="GO" id="GO:0033328">
    <property type="term" value="F:peroxisome membrane targeting sequence binding"/>
    <property type="evidence" value="ECO:0007669"/>
    <property type="project" value="TreeGrafter"/>
</dbReference>
<dbReference type="Pfam" id="PF04614">
    <property type="entry name" value="Pex19"/>
    <property type="match status" value="1"/>
</dbReference>
<feature type="compositionally biased region" description="Basic and acidic residues" evidence="3">
    <location>
        <begin position="1"/>
        <end position="14"/>
    </location>
</feature>
<feature type="compositionally biased region" description="Basic and acidic residues" evidence="3">
    <location>
        <begin position="305"/>
        <end position="314"/>
    </location>
</feature>
<evidence type="ECO:0000256" key="2">
    <source>
        <dbReference type="ARBA" id="ARBA00029688"/>
    </source>
</evidence>
<feature type="compositionally biased region" description="Polar residues" evidence="3">
    <location>
        <begin position="53"/>
        <end position="69"/>
    </location>
</feature>
<dbReference type="PANTHER" id="PTHR12774">
    <property type="entry name" value="PEROXISOMAL BIOGENESIS FACTOR 19"/>
    <property type="match status" value="1"/>
</dbReference>
<feature type="region of interest" description="Disordered" evidence="3">
    <location>
        <begin position="275"/>
        <end position="314"/>
    </location>
</feature>
<dbReference type="Proteomes" id="UP001159428">
    <property type="component" value="Unassembled WGS sequence"/>
</dbReference>
<protein>
    <recommendedName>
        <fullName evidence="2">Peroxin-19</fullName>
    </recommendedName>
</protein>
<dbReference type="EMBL" id="CALNXJ010000041">
    <property type="protein sequence ID" value="CAH3146224.1"/>
    <property type="molecule type" value="Genomic_DNA"/>
</dbReference>
<evidence type="ECO:0000256" key="1">
    <source>
        <dbReference type="ARBA" id="ARBA00006326"/>
    </source>
</evidence>
<feature type="region of interest" description="Disordered" evidence="3">
    <location>
        <begin position="1"/>
        <end position="89"/>
    </location>
</feature>
<dbReference type="PANTHER" id="PTHR12774:SF2">
    <property type="entry name" value="PEROXISOMAL BIOGENESIS FACTOR 19"/>
    <property type="match status" value="1"/>
</dbReference>
<feature type="compositionally biased region" description="Acidic residues" evidence="3">
    <location>
        <begin position="15"/>
        <end position="27"/>
    </location>
</feature>
<evidence type="ECO:0000256" key="3">
    <source>
        <dbReference type="SAM" id="MobiDB-lite"/>
    </source>
</evidence>
<dbReference type="AlphaFoldDB" id="A0AAU9XF30"/>
<gene>
    <name evidence="4" type="ORF">PMEA_00022886</name>
</gene>
<feature type="compositionally biased region" description="Low complexity" evidence="3">
    <location>
        <begin position="70"/>
        <end position="81"/>
    </location>
</feature>
<evidence type="ECO:0000313" key="4">
    <source>
        <dbReference type="EMBL" id="CAH3146224.1"/>
    </source>
</evidence>